<feature type="domain" description="Galactosyltransferase C-terminal" evidence="3">
    <location>
        <begin position="842"/>
        <end position="892"/>
    </location>
</feature>
<feature type="domain" description="Glycosyltransferase 2-like" evidence="2">
    <location>
        <begin position="338"/>
        <end position="392"/>
    </location>
</feature>
<feature type="domain" description="Glycosyltransferase 2-like" evidence="2">
    <location>
        <begin position="682"/>
        <end position="810"/>
    </location>
</feature>
<dbReference type="InterPro" id="IPR027791">
    <property type="entry name" value="Galactosyl_T_C"/>
</dbReference>
<accession>H5Y1E0</accession>
<dbReference type="OrthoDB" id="9812302at2"/>
<dbReference type="GO" id="GO:0016740">
    <property type="term" value="F:transferase activity"/>
    <property type="evidence" value="ECO:0007669"/>
    <property type="project" value="UniProtKB-KW"/>
</dbReference>
<dbReference type="eggNOG" id="COG1216">
    <property type="taxonomic scope" value="Bacteria"/>
</dbReference>
<dbReference type="STRING" id="768710.DesyoDRAFT_0359"/>
<dbReference type="AlphaFoldDB" id="H5Y1E0"/>
<dbReference type="Gene3D" id="3.90.550.10">
    <property type="entry name" value="Spore Coat Polysaccharide Biosynthesis Protein SpsA, Chain A"/>
    <property type="match status" value="3"/>
</dbReference>
<dbReference type="InterPro" id="IPR029044">
    <property type="entry name" value="Nucleotide-diphossugar_trans"/>
</dbReference>
<dbReference type="CDD" id="cd00761">
    <property type="entry name" value="Glyco_tranf_GTA_type"/>
    <property type="match status" value="2"/>
</dbReference>
<sequence length="932" mass="107831">MKKKYRITCICQIYNELCKDNLERFVKYVLPAIDNLVVYDDGSTDGSYEYMLKQTPHVLRGTKNDFVNERSHKQLMLQEALKLNPDFILWLDADEVLTANAAEKLQELCAKCEEDQYDAVNMHEINIWRSHSWQRLDSLYDKGWFCRLWRVVPGICFKDTKPGLHQPLFPSTIRNVMWTLDVQVLHYGFSSQQRLAYKYLVYKSHGQRGYDMLDRLISEEKLVVAKVPRELFPEGLWLDDDEPKSMTFLESLTYVEEYRAEVFKPRFSIVCLVYKSVAWLKFVYEQVFKYTDMSDKEFFFVANDANPAVLSYLRDNYIPHYVFENTPEQQKEWYVNNVYRAYNFAVSKAQGDFVIFINSDMAFTPGWMDSLWRAYNGENCVTSRLVESGKLRSGQYGVERDFGRDYSSYQEKEFQEFARDLAEPKLLDGGLFMPLLIRKKHFEQVGGYPEGQVLLGSDFDHPVIAKRGEACISGDTVLMLKLKTIGIKHQTAFDSLAYHFQWGELDSSETLAAVPGKMKVAVCNDFLTGSMGEEVLRNFHLESLPASVSIDRHIVGAEGDYATKARNYIRGHCPEVEVILQHATYVNTVDESRYTIGFLQDNLRAMGKPNNQHEENLRRANKLVANSIQTAQSYPEYDFEIIPTGADQEAKQKWHRLLMSAFKELMIAKFKDKKEVKRHKVSIIITTFQRTHLLRWGLYSLSLQTMPFEFETIVVNDGLPDETEEICNEFKEKLNLKYIFTGQRNLNGKSIWRVPGFAINIGVKQSSGDILVMCCAEMLHVNQTIDRLTKPILDNPKLMGIPIGKDDRTGALLECINKNNGIFDLPTFNNCVDLTTTMPFLIALHRSQFMEIGGYDEDFIGIAYDDRDFMDRLLKNGCQYCQTDAMTVHLYHPRADGYYEGGGPPEWDYNKNLFFSRIGQIVRNEGREWGKL</sequence>
<dbReference type="InterPro" id="IPR001173">
    <property type="entry name" value="Glyco_trans_2-like"/>
</dbReference>
<evidence type="ECO:0000313" key="5">
    <source>
        <dbReference type="Proteomes" id="UP000005104"/>
    </source>
</evidence>
<dbReference type="Pfam" id="PF13704">
    <property type="entry name" value="Glyco_tranf_2_4"/>
    <property type="match status" value="1"/>
</dbReference>
<keyword evidence="5" id="KW-1185">Reference proteome</keyword>
<evidence type="ECO:0000259" key="2">
    <source>
        <dbReference type="Pfam" id="PF00535"/>
    </source>
</evidence>
<evidence type="ECO:0000256" key="1">
    <source>
        <dbReference type="ARBA" id="ARBA00022679"/>
    </source>
</evidence>
<dbReference type="EMBL" id="CM001441">
    <property type="protein sequence ID" value="EHQ87553.1"/>
    <property type="molecule type" value="Genomic_DNA"/>
</dbReference>
<dbReference type="eggNOG" id="COG1215">
    <property type="taxonomic scope" value="Bacteria"/>
</dbReference>
<keyword evidence="1 4" id="KW-0808">Transferase</keyword>
<name>H5Y1E0_9FIRM</name>
<dbReference type="SUPFAM" id="SSF53448">
    <property type="entry name" value="Nucleotide-diphospho-sugar transferases"/>
    <property type="match status" value="3"/>
</dbReference>
<dbReference type="RefSeq" id="WP_007778656.1">
    <property type="nucleotide sequence ID" value="NZ_CM001441.1"/>
</dbReference>
<reference evidence="4 5" key="1">
    <citation type="submission" date="2011-11" db="EMBL/GenBank/DDBJ databases">
        <title>The Noncontiguous Finished genome of Desulfosporosinus youngiae DSM 17734.</title>
        <authorList>
            <consortium name="US DOE Joint Genome Institute (JGI-PGF)"/>
            <person name="Lucas S."/>
            <person name="Han J."/>
            <person name="Lapidus A."/>
            <person name="Cheng J.-F."/>
            <person name="Goodwin L."/>
            <person name="Pitluck S."/>
            <person name="Peters L."/>
            <person name="Ovchinnikova G."/>
            <person name="Lu M."/>
            <person name="Land M.L."/>
            <person name="Hauser L."/>
            <person name="Pester M."/>
            <person name="Spring S."/>
            <person name="Ollivier B."/>
            <person name="Rattei T."/>
            <person name="Klenk H.-P."/>
            <person name="Wagner M."/>
            <person name="Loy A."/>
            <person name="Woyke T.J."/>
        </authorList>
    </citation>
    <scope>NUCLEOTIDE SEQUENCE [LARGE SCALE GENOMIC DNA]</scope>
    <source>
        <strain evidence="4 5">DSM 17734</strain>
    </source>
</reference>
<evidence type="ECO:0000313" key="4">
    <source>
        <dbReference type="EMBL" id="EHQ87553.1"/>
    </source>
</evidence>
<dbReference type="Pfam" id="PF02709">
    <property type="entry name" value="Glyco_transf_7C"/>
    <property type="match status" value="1"/>
</dbReference>
<protein>
    <submittedName>
        <fullName evidence="4">Glycosyl transferase</fullName>
    </submittedName>
</protein>
<proteinExistence type="predicted"/>
<dbReference type="HOGENOM" id="CLU_284244_0_0_9"/>
<dbReference type="Proteomes" id="UP000005104">
    <property type="component" value="Chromosome"/>
</dbReference>
<dbReference type="PANTHER" id="PTHR22916">
    <property type="entry name" value="GLYCOSYLTRANSFERASE"/>
    <property type="match status" value="1"/>
</dbReference>
<gene>
    <name evidence="4" type="ORF">DesyoDRAFT_0359</name>
</gene>
<dbReference type="Pfam" id="PF00535">
    <property type="entry name" value="Glycos_transf_2"/>
    <property type="match status" value="2"/>
</dbReference>
<evidence type="ECO:0000259" key="3">
    <source>
        <dbReference type="Pfam" id="PF02709"/>
    </source>
</evidence>
<organism evidence="4 5">
    <name type="scientific">Desulfosporosinus youngiae DSM 17734</name>
    <dbReference type="NCBI Taxonomy" id="768710"/>
    <lineage>
        <taxon>Bacteria</taxon>
        <taxon>Bacillati</taxon>
        <taxon>Bacillota</taxon>
        <taxon>Clostridia</taxon>
        <taxon>Eubacteriales</taxon>
        <taxon>Desulfitobacteriaceae</taxon>
        <taxon>Desulfosporosinus</taxon>
    </lineage>
</organism>